<dbReference type="RefSeq" id="WP_160886583.1">
    <property type="nucleotide sequence ID" value="NZ_WURB01000017.1"/>
</dbReference>
<comment type="caution">
    <text evidence="5">The sequence shown here is derived from an EMBL/GenBank/DDBJ whole genome shotgun (WGS) entry which is preliminary data.</text>
</comment>
<evidence type="ECO:0000256" key="2">
    <source>
        <dbReference type="ARBA" id="ARBA00022989"/>
    </source>
</evidence>
<feature type="transmembrane region" description="Helical" evidence="4">
    <location>
        <begin position="51"/>
        <end position="71"/>
    </location>
</feature>
<feature type="transmembrane region" description="Helical" evidence="4">
    <location>
        <begin position="277"/>
        <end position="295"/>
    </location>
</feature>
<dbReference type="Pfam" id="PF07690">
    <property type="entry name" value="MFS_1"/>
    <property type="match status" value="1"/>
</dbReference>
<dbReference type="SUPFAM" id="SSF103473">
    <property type="entry name" value="MFS general substrate transporter"/>
    <property type="match status" value="1"/>
</dbReference>
<dbReference type="InterPro" id="IPR036259">
    <property type="entry name" value="MFS_trans_sf"/>
</dbReference>
<feature type="transmembrane region" description="Helical" evidence="4">
    <location>
        <begin position="14"/>
        <end position="39"/>
    </location>
</feature>
<keyword evidence="3 4" id="KW-0472">Membrane</keyword>
<proteinExistence type="predicted"/>
<keyword evidence="6" id="KW-1185">Reference proteome</keyword>
<gene>
    <name evidence="5" type="ORF">GR328_19030</name>
</gene>
<evidence type="ECO:0000256" key="1">
    <source>
        <dbReference type="ARBA" id="ARBA00022692"/>
    </source>
</evidence>
<sequence length="390" mass="41597">MSGRQKSAAASPEWGLAGVYAVSIMARTTVMALIPVMAYHILGTAQHVSELYFAASLIGIAVSLCLPNLLLRLGRWPVFISAAAGGIGSAATLASGTLPGLAAGLVLHVLMVLVFENVMSLYVLQYVPRRSLSAFEPRRVLLAGVAYGLGPWLGAWLTENVGAWSPLTLSAACAIVVPLSIILLKPISEPRMPAPSKGVGHSDVRLFLSQPRLRLAWLLATMRASWWCMYIVYTPILAVSQGLGASVGGLMISIGSALLMLAPFWRRVVEMTGMRRLLLGAYAVSGVGTLATGFLSEVSVWASVAMLLFSAFAMSAIDAIGNVPFLRAVRPHQRMALTPIYNTYRDVAQVAPAGLFAILLMALPLPSVFIMTGALMVLASGFCRYLPRRL</sequence>
<feature type="transmembrane region" description="Helical" evidence="4">
    <location>
        <begin position="139"/>
        <end position="157"/>
    </location>
</feature>
<keyword evidence="2 4" id="KW-1133">Transmembrane helix</keyword>
<protein>
    <submittedName>
        <fullName evidence="5">MFS transporter</fullName>
    </submittedName>
</protein>
<keyword evidence="1 4" id="KW-0812">Transmembrane</keyword>
<evidence type="ECO:0000256" key="3">
    <source>
        <dbReference type="ARBA" id="ARBA00023136"/>
    </source>
</evidence>
<organism evidence="5 6">
    <name type="scientific">Microvirga makkahensis</name>
    <dbReference type="NCBI Taxonomy" id="1128670"/>
    <lineage>
        <taxon>Bacteria</taxon>
        <taxon>Pseudomonadati</taxon>
        <taxon>Pseudomonadota</taxon>
        <taxon>Alphaproteobacteria</taxon>
        <taxon>Hyphomicrobiales</taxon>
        <taxon>Methylobacteriaceae</taxon>
        <taxon>Microvirga</taxon>
    </lineage>
</organism>
<evidence type="ECO:0000313" key="6">
    <source>
        <dbReference type="Proteomes" id="UP000436483"/>
    </source>
</evidence>
<evidence type="ECO:0000256" key="4">
    <source>
        <dbReference type="SAM" id="Phobius"/>
    </source>
</evidence>
<feature type="transmembrane region" description="Helical" evidence="4">
    <location>
        <begin position="301"/>
        <end position="326"/>
    </location>
</feature>
<dbReference type="OrthoDB" id="9808182at2"/>
<dbReference type="EMBL" id="WURB01000017">
    <property type="protein sequence ID" value="MXQ13516.1"/>
    <property type="molecule type" value="Genomic_DNA"/>
</dbReference>
<feature type="transmembrane region" description="Helical" evidence="4">
    <location>
        <begin position="105"/>
        <end position="127"/>
    </location>
</feature>
<name>A0A7X3MUR2_9HYPH</name>
<evidence type="ECO:0000313" key="5">
    <source>
        <dbReference type="EMBL" id="MXQ13516.1"/>
    </source>
</evidence>
<dbReference type="GO" id="GO:0022857">
    <property type="term" value="F:transmembrane transporter activity"/>
    <property type="evidence" value="ECO:0007669"/>
    <property type="project" value="InterPro"/>
</dbReference>
<feature type="transmembrane region" description="Helical" evidence="4">
    <location>
        <begin position="245"/>
        <end position="265"/>
    </location>
</feature>
<feature type="transmembrane region" description="Helical" evidence="4">
    <location>
        <begin position="215"/>
        <end position="233"/>
    </location>
</feature>
<dbReference type="AlphaFoldDB" id="A0A7X3MUR2"/>
<feature type="transmembrane region" description="Helical" evidence="4">
    <location>
        <begin position="78"/>
        <end position="99"/>
    </location>
</feature>
<dbReference type="InterPro" id="IPR011701">
    <property type="entry name" value="MFS"/>
</dbReference>
<reference evidence="5 6" key="2">
    <citation type="submission" date="2020-01" db="EMBL/GenBank/DDBJ databases">
        <title>Microvirga sp. nov., an arsenate reduction bacterium isolated from Tibet hotspring sediments.</title>
        <authorList>
            <person name="Xian W.-D."/>
            <person name="Li W.-J."/>
        </authorList>
    </citation>
    <scope>NUCLEOTIDE SEQUENCE [LARGE SCALE GENOMIC DNA]</scope>
    <source>
        <strain evidence="5 6">KCTC 23863</strain>
    </source>
</reference>
<reference evidence="5 6" key="1">
    <citation type="submission" date="2019-12" db="EMBL/GenBank/DDBJ databases">
        <authorList>
            <person name="Yuan C.-G."/>
        </authorList>
    </citation>
    <scope>NUCLEOTIDE SEQUENCE [LARGE SCALE GENOMIC DNA]</scope>
    <source>
        <strain evidence="5 6">KCTC 23863</strain>
    </source>
</reference>
<dbReference type="Gene3D" id="1.20.1250.20">
    <property type="entry name" value="MFS general substrate transporter like domains"/>
    <property type="match status" value="1"/>
</dbReference>
<dbReference type="Proteomes" id="UP000436483">
    <property type="component" value="Unassembled WGS sequence"/>
</dbReference>
<feature type="transmembrane region" description="Helical" evidence="4">
    <location>
        <begin position="163"/>
        <end position="184"/>
    </location>
</feature>
<accession>A0A7X3MUR2</accession>